<dbReference type="AlphaFoldDB" id="X1Q1I5"/>
<organism evidence="1">
    <name type="scientific">marine sediment metagenome</name>
    <dbReference type="NCBI Taxonomy" id="412755"/>
    <lineage>
        <taxon>unclassified sequences</taxon>
        <taxon>metagenomes</taxon>
        <taxon>ecological metagenomes</taxon>
    </lineage>
</organism>
<dbReference type="EMBL" id="BARW01003016">
    <property type="protein sequence ID" value="GAI62407.1"/>
    <property type="molecule type" value="Genomic_DNA"/>
</dbReference>
<name>X1Q1I5_9ZZZZ</name>
<feature type="non-terminal residue" evidence="1">
    <location>
        <position position="151"/>
    </location>
</feature>
<gene>
    <name evidence="1" type="ORF">S12H4_07966</name>
</gene>
<evidence type="ECO:0000313" key="1">
    <source>
        <dbReference type="EMBL" id="GAI62407.1"/>
    </source>
</evidence>
<proteinExistence type="predicted"/>
<accession>X1Q1I5</accession>
<comment type="caution">
    <text evidence="1">The sequence shown here is derived from an EMBL/GenBank/DDBJ whole genome shotgun (WGS) entry which is preliminary data.</text>
</comment>
<protein>
    <submittedName>
        <fullName evidence="1">Uncharacterized protein</fullName>
    </submittedName>
</protein>
<sequence length="151" mass="17398">MIDAPWIDKYKLSEKWLFVTKTSKIINIKEVRDSNSMAEYVARYAARPSLLTKLDVPSRLELLLTLHGRRLVGTWGSARSITLRPGKPPDAADWIKVGSYQKVFWTIDTDPKAKSIWNAFKNNTELAEDCNILPNDHLDRKLEIDWTRSVL</sequence>
<reference evidence="1" key="1">
    <citation type="journal article" date="2014" name="Front. Microbiol.">
        <title>High frequency of phylogenetically diverse reductive dehalogenase-homologous genes in deep subseafloor sedimentary metagenomes.</title>
        <authorList>
            <person name="Kawai M."/>
            <person name="Futagami T."/>
            <person name="Toyoda A."/>
            <person name="Takaki Y."/>
            <person name="Nishi S."/>
            <person name="Hori S."/>
            <person name="Arai W."/>
            <person name="Tsubouchi T."/>
            <person name="Morono Y."/>
            <person name="Uchiyama I."/>
            <person name="Ito T."/>
            <person name="Fujiyama A."/>
            <person name="Inagaki F."/>
            <person name="Takami H."/>
        </authorList>
    </citation>
    <scope>NUCLEOTIDE SEQUENCE</scope>
    <source>
        <strain evidence="1">Expedition CK06-06</strain>
    </source>
</reference>